<keyword evidence="6 13" id="KW-0472">Membrane</keyword>
<comment type="caution">
    <text evidence="15">The sequence shown here is derived from an EMBL/GenBank/DDBJ whole genome shotgun (WGS) entry which is preliminary data.</text>
</comment>
<sequence>MELKEWSDTSPVALLSKEPSVDQNKLIAASLATLSENETNYTDTYLPHEENPEQNVSLSDSDVQQVEAEPTSEKPPIFSSASSNLTADKNEDIPSFSEWTQKRLQEVEKKEQLNSSAKVQFANGKGSNAKQRWKNYASLDCGAKVVGANPESISPGAVLSPSSDEYKLNPCTSRIWFVVELCETIQAKKIELANYELFSSSPKDFAVSVSDRYPTRDWSAVGKFVAKDERGVQSFDIETNIFGKYIKVEVKSHYGSEHYCPISLFRAYGTSVFEVIQKEDSAHNNRAGDDNEDNTINDDDEDDSRSVVREAEGDDARKNLFSTATDAVISMVKKAAEVLGNKVNNQTVKKTDNRTMDYLPSDDECSTPNYLIYCKRCDQKLFGRIYEIISCQIDRVKKLVGIPFVYKGLSNSLVCQKYDYEYNISSGSLNNLFTSWVTALFPSYYIGAMCNEISVLENRGVLNSSREYANATRNMTEDDLVRVNEIDSSRTELRLDNATGATQLRDPSLANVSSKDVDIVYTSEIKPTKPLVGDEELSRTDAGSSVVNAIEATQVAETSSATPVDAYTTSSLLESKVEAGFEAVPEVLEEIDEHLDPFISELNAESQSVAASPSPASSGGGGTTGNSLQAQKESIFLRLSNRIKTLERNMSLSSQYLEELSRRYKKQVEEIQNLLEKTVVSLREESFKKDLRNKELNDRLDNLTSIIESLNKGKSNWFLTAYCIIFSVTFMLSIQFFCRRYSSSKPATGVKKVPEILCGKCNCSVVKNASEKHRRPSDQALKILYSSSLYKNDENIYSQRQKKRKKRHTLKKSNSIADIKDDKSYVDPNSEAKSNLDWVESSHQIIEDIPYILEDCDHSALEGYPLANEAVKAETPNSSVSVTVSTDTSPTGSTKNEVTGRASEDNNSLKKQGNGNSQSLKKEKKSFKKAFEESILKRTYLFVCIYAYTGCLFLFKYKYKSSFFKIKNAFFFI</sequence>
<evidence type="ECO:0000313" key="15">
    <source>
        <dbReference type="EMBL" id="KAJ8956816.1"/>
    </source>
</evidence>
<feature type="compositionally biased region" description="Low complexity" evidence="12">
    <location>
        <begin position="877"/>
        <end position="894"/>
    </location>
</feature>
<feature type="domain" description="SUN" evidence="14">
    <location>
        <begin position="114"/>
        <end position="272"/>
    </location>
</feature>
<feature type="region of interest" description="Disordered" evidence="12">
    <location>
        <begin position="37"/>
        <end position="91"/>
    </location>
</feature>
<dbReference type="InterPro" id="IPR012919">
    <property type="entry name" value="SUN_dom"/>
</dbReference>
<keyword evidence="3" id="KW-0732">Signal</keyword>
<dbReference type="PANTHER" id="PTHR12953:SF0">
    <property type="entry name" value="SUN DOMAIN-CONTAINING OSSIFICATION FACTOR"/>
    <property type="match status" value="1"/>
</dbReference>
<keyword evidence="16" id="KW-1185">Reference proteome</keyword>
<name>A0AAV8Z1B3_9CUCU</name>
<evidence type="ECO:0000256" key="2">
    <source>
        <dbReference type="ARBA" id="ARBA00022692"/>
    </source>
</evidence>
<keyword evidence="11" id="KW-0175">Coiled coil</keyword>
<keyword evidence="7" id="KW-0325">Glycoprotein</keyword>
<evidence type="ECO:0000256" key="13">
    <source>
        <dbReference type="SAM" id="Phobius"/>
    </source>
</evidence>
<feature type="compositionally biased region" description="Polar residues" evidence="12">
    <location>
        <begin position="53"/>
        <end position="64"/>
    </location>
</feature>
<dbReference type="AlphaFoldDB" id="A0AAV8Z1B3"/>
<dbReference type="GO" id="GO:0034975">
    <property type="term" value="P:protein folding in endoplasmic reticulum"/>
    <property type="evidence" value="ECO:0007669"/>
    <property type="project" value="TreeGrafter"/>
</dbReference>
<reference evidence="15" key="1">
    <citation type="journal article" date="2023" name="Insect Mol. Biol.">
        <title>Genome sequencing provides insights into the evolution of gene families encoding plant cell wall-degrading enzymes in longhorned beetles.</title>
        <authorList>
            <person name="Shin N.R."/>
            <person name="Okamura Y."/>
            <person name="Kirsch R."/>
            <person name="Pauchet Y."/>
        </authorList>
    </citation>
    <scope>NUCLEOTIDE SEQUENCE</scope>
    <source>
        <strain evidence="15">AMC_N1</strain>
    </source>
</reference>
<comment type="subcellular location">
    <subcellularLocation>
        <location evidence="8">Endomembrane system</location>
        <topology evidence="8">Single-pass type I membrane protein</topology>
    </subcellularLocation>
    <subcellularLocation>
        <location evidence="1">Endoplasmic reticulum membrane</location>
        <topology evidence="1">Single-pass membrane protein</topology>
    </subcellularLocation>
</comment>
<evidence type="ECO:0000256" key="6">
    <source>
        <dbReference type="ARBA" id="ARBA00023136"/>
    </source>
</evidence>
<organism evidence="15 16">
    <name type="scientific">Aromia moschata</name>
    <dbReference type="NCBI Taxonomy" id="1265417"/>
    <lineage>
        <taxon>Eukaryota</taxon>
        <taxon>Metazoa</taxon>
        <taxon>Ecdysozoa</taxon>
        <taxon>Arthropoda</taxon>
        <taxon>Hexapoda</taxon>
        <taxon>Insecta</taxon>
        <taxon>Pterygota</taxon>
        <taxon>Neoptera</taxon>
        <taxon>Endopterygota</taxon>
        <taxon>Coleoptera</taxon>
        <taxon>Polyphaga</taxon>
        <taxon>Cucujiformia</taxon>
        <taxon>Chrysomeloidea</taxon>
        <taxon>Cerambycidae</taxon>
        <taxon>Cerambycinae</taxon>
        <taxon>Callichromatini</taxon>
        <taxon>Aromia</taxon>
    </lineage>
</organism>
<comment type="similarity">
    <text evidence="9">Belongs to the SLP1 family.</text>
</comment>
<evidence type="ECO:0000313" key="16">
    <source>
        <dbReference type="Proteomes" id="UP001162162"/>
    </source>
</evidence>
<gene>
    <name evidence="15" type="ORF">NQ318_014230</name>
</gene>
<dbReference type="FunFam" id="2.60.120.260:FF:000099">
    <property type="entry name" value="Uncharacterized protein, isoform C"/>
    <property type="match status" value="1"/>
</dbReference>
<evidence type="ECO:0000256" key="11">
    <source>
        <dbReference type="SAM" id="Coils"/>
    </source>
</evidence>
<evidence type="ECO:0000256" key="7">
    <source>
        <dbReference type="ARBA" id="ARBA00023180"/>
    </source>
</evidence>
<evidence type="ECO:0000256" key="8">
    <source>
        <dbReference type="ARBA" id="ARBA00046288"/>
    </source>
</evidence>
<protein>
    <recommendedName>
        <fullName evidence="14">SUN domain-containing protein</fullName>
    </recommendedName>
</protein>
<feature type="region of interest" description="Disordered" evidence="12">
    <location>
        <begin position="605"/>
        <end position="627"/>
    </location>
</feature>
<feature type="compositionally biased region" description="Low complexity" evidence="12">
    <location>
        <begin position="605"/>
        <end position="617"/>
    </location>
</feature>
<feature type="transmembrane region" description="Helical" evidence="13">
    <location>
        <begin position="935"/>
        <end position="955"/>
    </location>
</feature>
<feature type="compositionally biased region" description="Polar residues" evidence="12">
    <location>
        <begin position="909"/>
        <end position="919"/>
    </location>
</feature>
<dbReference type="PANTHER" id="PTHR12953">
    <property type="entry name" value="MEMBRANE PROTEIN CH1 RELATED"/>
    <property type="match status" value="1"/>
</dbReference>
<evidence type="ECO:0000256" key="12">
    <source>
        <dbReference type="SAM" id="MobiDB-lite"/>
    </source>
</evidence>
<keyword evidence="4" id="KW-0256">Endoplasmic reticulum</keyword>
<evidence type="ECO:0000256" key="9">
    <source>
        <dbReference type="ARBA" id="ARBA00061226"/>
    </source>
</evidence>
<dbReference type="Proteomes" id="UP001162162">
    <property type="component" value="Unassembled WGS sequence"/>
</dbReference>
<dbReference type="GO" id="GO:0005789">
    <property type="term" value="C:endoplasmic reticulum membrane"/>
    <property type="evidence" value="ECO:0007669"/>
    <property type="project" value="UniProtKB-SubCell"/>
</dbReference>
<dbReference type="Pfam" id="PF07738">
    <property type="entry name" value="Sad1_UNC"/>
    <property type="match status" value="1"/>
</dbReference>
<feature type="compositionally biased region" description="Acidic residues" evidence="12">
    <location>
        <begin position="290"/>
        <end position="303"/>
    </location>
</feature>
<accession>A0AAV8Z1B3</accession>
<keyword evidence="5 13" id="KW-1133">Transmembrane helix</keyword>
<feature type="region of interest" description="Disordered" evidence="12">
    <location>
        <begin position="281"/>
        <end position="309"/>
    </location>
</feature>
<feature type="region of interest" description="Disordered" evidence="12">
    <location>
        <begin position="877"/>
        <end position="921"/>
    </location>
</feature>
<evidence type="ECO:0000256" key="1">
    <source>
        <dbReference type="ARBA" id="ARBA00004389"/>
    </source>
</evidence>
<proteinExistence type="inferred from homology"/>
<dbReference type="Gene3D" id="2.60.120.260">
    <property type="entry name" value="Galactose-binding domain-like"/>
    <property type="match status" value="1"/>
</dbReference>
<feature type="transmembrane region" description="Helical" evidence="13">
    <location>
        <begin position="717"/>
        <end position="738"/>
    </location>
</feature>
<evidence type="ECO:0000256" key="4">
    <source>
        <dbReference type="ARBA" id="ARBA00022824"/>
    </source>
</evidence>
<feature type="coiled-coil region" evidence="11">
    <location>
        <begin position="643"/>
        <end position="713"/>
    </location>
</feature>
<evidence type="ECO:0000256" key="3">
    <source>
        <dbReference type="ARBA" id="ARBA00022729"/>
    </source>
</evidence>
<keyword evidence="2 13" id="KW-0812">Transmembrane</keyword>
<dbReference type="EMBL" id="JAPWTK010000027">
    <property type="protein sequence ID" value="KAJ8956816.1"/>
    <property type="molecule type" value="Genomic_DNA"/>
</dbReference>
<evidence type="ECO:0000256" key="5">
    <source>
        <dbReference type="ARBA" id="ARBA00022989"/>
    </source>
</evidence>
<evidence type="ECO:0000256" key="10">
    <source>
        <dbReference type="ARBA" id="ARBA00064635"/>
    </source>
</evidence>
<dbReference type="InterPro" id="IPR045120">
    <property type="entry name" value="Suco/Slp1-like"/>
</dbReference>
<comment type="subunit">
    <text evidence="10">Interacts with EMP65.</text>
</comment>
<dbReference type="SUPFAM" id="SSF49785">
    <property type="entry name" value="Galactose-binding domain-like"/>
    <property type="match status" value="1"/>
</dbReference>
<dbReference type="PROSITE" id="PS51469">
    <property type="entry name" value="SUN"/>
    <property type="match status" value="1"/>
</dbReference>
<dbReference type="InterPro" id="IPR008979">
    <property type="entry name" value="Galactose-bd-like_sf"/>
</dbReference>
<evidence type="ECO:0000259" key="14">
    <source>
        <dbReference type="PROSITE" id="PS51469"/>
    </source>
</evidence>